<dbReference type="Proteomes" id="UP000263012">
    <property type="component" value="Chromosome"/>
</dbReference>
<dbReference type="InterPro" id="IPR036866">
    <property type="entry name" value="RibonucZ/Hydroxyglut_hydro"/>
</dbReference>
<dbReference type="InterPro" id="IPR001279">
    <property type="entry name" value="Metallo-B-lactamas"/>
</dbReference>
<dbReference type="PANTHER" id="PTHR42951">
    <property type="entry name" value="METALLO-BETA-LACTAMASE DOMAIN-CONTAINING"/>
    <property type="match status" value="1"/>
</dbReference>
<protein>
    <submittedName>
        <fullName evidence="2">Beta-lactamase domain protein</fullName>
    </submittedName>
</protein>
<evidence type="ECO:0000259" key="1">
    <source>
        <dbReference type="SMART" id="SM00849"/>
    </source>
</evidence>
<dbReference type="OrthoDB" id="197151at2157"/>
<dbReference type="GeneID" id="37876920"/>
<dbReference type="PANTHER" id="PTHR42951:SF4">
    <property type="entry name" value="ACYL-COENZYME A THIOESTERASE MBLAC2"/>
    <property type="match status" value="1"/>
</dbReference>
<organism evidence="2 3">
    <name type="scientific">Halalkaliarchaeum desulfuricum</name>
    <dbReference type="NCBI Taxonomy" id="2055893"/>
    <lineage>
        <taxon>Archaea</taxon>
        <taxon>Methanobacteriati</taxon>
        <taxon>Methanobacteriota</taxon>
        <taxon>Stenosarchaea group</taxon>
        <taxon>Halobacteria</taxon>
        <taxon>Halobacteriales</taxon>
        <taxon>Haloferacaceae</taxon>
        <taxon>Halalkaliarchaeum</taxon>
    </lineage>
</organism>
<reference evidence="3" key="1">
    <citation type="submission" date="2017-11" db="EMBL/GenBank/DDBJ databases">
        <title>Phenotypic and genomic properties of facultatively anaerobic sulfur-reducing natronoarchaea from hypersaline soda lakes.</title>
        <authorList>
            <person name="Sorokin D.Y."/>
            <person name="Kublanov I.V."/>
            <person name="Roman P."/>
            <person name="Sinninghe Damste J.S."/>
            <person name="Golyshin P.N."/>
            <person name="Rojo D."/>
            <person name="Ciordia S."/>
            <person name="Mena M.D.C."/>
            <person name="Ferrer M."/>
            <person name="Messina E."/>
            <person name="Smedile F."/>
            <person name="La Spada G."/>
            <person name="La Cono V."/>
            <person name="Yakimov M.M."/>
        </authorList>
    </citation>
    <scope>NUCLEOTIDE SEQUENCE [LARGE SCALE GENOMIC DNA]</scope>
    <source>
        <strain evidence="3">AArc-Sl</strain>
    </source>
</reference>
<dbReference type="InterPro" id="IPR037482">
    <property type="entry name" value="ST1585_MBL-fold"/>
</dbReference>
<proteinExistence type="predicted"/>
<dbReference type="EMBL" id="CP025066">
    <property type="protein sequence ID" value="AUX08233.1"/>
    <property type="molecule type" value="Genomic_DNA"/>
</dbReference>
<dbReference type="AlphaFoldDB" id="A0A343TGL1"/>
<evidence type="ECO:0000313" key="2">
    <source>
        <dbReference type="EMBL" id="AUX08233.1"/>
    </source>
</evidence>
<dbReference type="SMART" id="SM00849">
    <property type="entry name" value="Lactamase_B"/>
    <property type="match status" value="1"/>
</dbReference>
<feature type="domain" description="Metallo-beta-lactamase" evidence="1">
    <location>
        <begin position="28"/>
        <end position="224"/>
    </location>
</feature>
<name>A0A343TGL1_9EURY</name>
<dbReference type="SUPFAM" id="SSF56281">
    <property type="entry name" value="Metallo-hydrolase/oxidoreductase"/>
    <property type="match status" value="1"/>
</dbReference>
<gene>
    <name evidence="2" type="ORF">AArcSl_0583</name>
</gene>
<dbReference type="InterPro" id="IPR050855">
    <property type="entry name" value="NDM-1-like"/>
</dbReference>
<evidence type="ECO:0000313" key="3">
    <source>
        <dbReference type="Proteomes" id="UP000263012"/>
    </source>
</evidence>
<dbReference type="RefSeq" id="WP_119814790.1">
    <property type="nucleotide sequence ID" value="NZ_CP025066.1"/>
</dbReference>
<sequence>MARGELETVPGTEGLFYYDTGMYDVDEYGSVYVVDAEKPAVIDTGIGTNREGLFDAIDEALSGRVPAYVLPTHAHLDHAGGAGYLARRYSDATVLAHERAVPHLVDPERLVEGTKAAVGEQWKYYVEPAPIPEDRIDGLEDDDTIDLGDRTLDVHEAPGHAPHQVVFHDRTADAVFTGDAAGIYVRDDDEIRVTSPPPQFHAKQCIDDVKMIQEVDPELLCFGHFGPREYDADVLDEYKRTLVEWVEAVKQKRRELDDDEAVIEHFVKHARIVDAWGGEKSRAEARLNTRGAIAYLDYVGEDA</sequence>
<dbReference type="CDD" id="cd07726">
    <property type="entry name" value="ST1585-like_MBL-fold"/>
    <property type="match status" value="1"/>
</dbReference>
<accession>A0A343TGL1</accession>
<keyword evidence="3" id="KW-1185">Reference proteome</keyword>
<dbReference type="Pfam" id="PF00753">
    <property type="entry name" value="Lactamase_B"/>
    <property type="match status" value="1"/>
</dbReference>
<dbReference type="KEGG" id="hdf:AArcSl_0583"/>
<dbReference type="Gene3D" id="3.60.15.10">
    <property type="entry name" value="Ribonuclease Z/Hydroxyacylglutathione hydrolase-like"/>
    <property type="match status" value="1"/>
</dbReference>